<feature type="region of interest" description="Disordered" evidence="1">
    <location>
        <begin position="155"/>
        <end position="176"/>
    </location>
</feature>
<reference evidence="3 4" key="1">
    <citation type="submission" date="2024-06" db="EMBL/GenBank/DDBJ databases">
        <authorList>
            <person name="Woo H."/>
        </authorList>
    </citation>
    <scope>NUCLEOTIDE SEQUENCE [LARGE SCALE GENOMIC DNA]</scope>
    <source>
        <strain evidence="3 4">Si-c</strain>
    </source>
</reference>
<dbReference type="RefSeq" id="WP_367852816.1">
    <property type="nucleotide sequence ID" value="NZ_JBFOHK010000001.1"/>
</dbReference>
<feature type="region of interest" description="Disordered" evidence="1">
    <location>
        <begin position="30"/>
        <end position="51"/>
    </location>
</feature>
<dbReference type="EMBL" id="JBFOHK010000001">
    <property type="protein sequence ID" value="MEW9570742.1"/>
    <property type="molecule type" value="Genomic_DNA"/>
</dbReference>
<accession>A0ABV3QAL7</accession>
<dbReference type="Proteomes" id="UP001556220">
    <property type="component" value="Unassembled WGS sequence"/>
</dbReference>
<evidence type="ECO:0000313" key="4">
    <source>
        <dbReference type="Proteomes" id="UP001556220"/>
    </source>
</evidence>
<organism evidence="3 4">
    <name type="scientific">Rhodanobacter lycopersici</name>
    <dbReference type="NCBI Taxonomy" id="3162487"/>
    <lineage>
        <taxon>Bacteria</taxon>
        <taxon>Pseudomonadati</taxon>
        <taxon>Pseudomonadota</taxon>
        <taxon>Gammaproteobacteria</taxon>
        <taxon>Lysobacterales</taxon>
        <taxon>Rhodanobacteraceae</taxon>
        <taxon>Rhodanobacter</taxon>
    </lineage>
</organism>
<evidence type="ECO:0000256" key="1">
    <source>
        <dbReference type="SAM" id="MobiDB-lite"/>
    </source>
</evidence>
<sequence length="267" mass="26011">MKKLLSTMRVALPLCLLGGTGIAHAMGGAAAGPDAGASRPGDANAEQGAAPAGRRAAVADFGKPVDDAGLDQVRGGFDLGDGLVASLGIQQVAYIDGNLVASTSIDIPNVAQITPQQALNLAAALGNLDLVIQNGSGNSVDPATTAQNAAATALAQGSPGGGITPSSTGTGSVEAAPVQAAPASTVSSSATMANAAPATSAAASGSTAPVSLLGLNAGLATVIQNSLNNQSIRTLTTLDVSVNTMQILRNMNLQSTLQSAQLLSLGH</sequence>
<keyword evidence="2" id="KW-0732">Signal</keyword>
<evidence type="ECO:0000313" key="3">
    <source>
        <dbReference type="EMBL" id="MEW9570742.1"/>
    </source>
</evidence>
<comment type="caution">
    <text evidence="3">The sequence shown here is derived from an EMBL/GenBank/DDBJ whole genome shotgun (WGS) entry which is preliminary data.</text>
</comment>
<feature type="chain" id="PRO_5045178830" evidence="2">
    <location>
        <begin position="26"/>
        <end position="267"/>
    </location>
</feature>
<evidence type="ECO:0000256" key="2">
    <source>
        <dbReference type="SAM" id="SignalP"/>
    </source>
</evidence>
<keyword evidence="4" id="KW-1185">Reference proteome</keyword>
<name>A0ABV3QAL7_9GAMM</name>
<protein>
    <submittedName>
        <fullName evidence="3">Uncharacterized protein</fullName>
    </submittedName>
</protein>
<gene>
    <name evidence="3" type="ORF">ABQJ54_03195</name>
</gene>
<feature type="signal peptide" evidence="2">
    <location>
        <begin position="1"/>
        <end position="25"/>
    </location>
</feature>
<feature type="compositionally biased region" description="Low complexity" evidence="1">
    <location>
        <begin position="164"/>
        <end position="176"/>
    </location>
</feature>
<proteinExistence type="predicted"/>